<proteinExistence type="predicted"/>
<dbReference type="Proteomes" id="UP001140091">
    <property type="component" value="Unassembled WGS sequence"/>
</dbReference>
<protein>
    <submittedName>
        <fullName evidence="2">Uncharacterized protein</fullName>
    </submittedName>
</protein>
<dbReference type="EMBL" id="JANBPK010001683">
    <property type="protein sequence ID" value="KAJ2921065.1"/>
    <property type="molecule type" value="Genomic_DNA"/>
</dbReference>
<gene>
    <name evidence="2" type="ORF">H1R20_g16028</name>
</gene>
<accession>A0A9W8M6W4</accession>
<evidence type="ECO:0000313" key="3">
    <source>
        <dbReference type="Proteomes" id="UP001140091"/>
    </source>
</evidence>
<sequence length="49" mass="5604">MPLVTLAITFVRELSIVLALFFFTLFLTLALTFVVSSFPFLFILAHRLI</sequence>
<keyword evidence="3" id="KW-1185">Reference proteome</keyword>
<organism evidence="2 3">
    <name type="scientific">Candolleomyces eurysporus</name>
    <dbReference type="NCBI Taxonomy" id="2828524"/>
    <lineage>
        <taxon>Eukaryota</taxon>
        <taxon>Fungi</taxon>
        <taxon>Dikarya</taxon>
        <taxon>Basidiomycota</taxon>
        <taxon>Agaricomycotina</taxon>
        <taxon>Agaricomycetes</taxon>
        <taxon>Agaricomycetidae</taxon>
        <taxon>Agaricales</taxon>
        <taxon>Agaricineae</taxon>
        <taxon>Psathyrellaceae</taxon>
        <taxon>Candolleomyces</taxon>
    </lineage>
</organism>
<keyword evidence="1" id="KW-0472">Membrane</keyword>
<keyword evidence="1" id="KW-0812">Transmembrane</keyword>
<evidence type="ECO:0000256" key="1">
    <source>
        <dbReference type="SAM" id="Phobius"/>
    </source>
</evidence>
<keyword evidence="1" id="KW-1133">Transmembrane helix</keyword>
<feature type="transmembrane region" description="Helical" evidence="1">
    <location>
        <begin position="20"/>
        <end position="45"/>
    </location>
</feature>
<comment type="caution">
    <text evidence="2">The sequence shown here is derived from an EMBL/GenBank/DDBJ whole genome shotgun (WGS) entry which is preliminary data.</text>
</comment>
<reference evidence="2" key="1">
    <citation type="submission" date="2022-06" db="EMBL/GenBank/DDBJ databases">
        <title>Genome Sequence of Candolleomyces eurysporus.</title>
        <authorList>
            <person name="Buettner E."/>
        </authorList>
    </citation>
    <scope>NUCLEOTIDE SEQUENCE</scope>
    <source>
        <strain evidence="2">VTCC 930004</strain>
    </source>
</reference>
<name>A0A9W8M6W4_9AGAR</name>
<evidence type="ECO:0000313" key="2">
    <source>
        <dbReference type="EMBL" id="KAJ2921065.1"/>
    </source>
</evidence>
<dbReference type="AlphaFoldDB" id="A0A9W8M6W4"/>
<feature type="non-terminal residue" evidence="2">
    <location>
        <position position="49"/>
    </location>
</feature>